<keyword evidence="4" id="KW-0378">Hydrolase</keyword>
<evidence type="ECO:0000256" key="5">
    <source>
        <dbReference type="ARBA" id="ARBA00022853"/>
    </source>
</evidence>
<feature type="region of interest" description="Disordered" evidence="10">
    <location>
        <begin position="116"/>
        <end position="272"/>
    </location>
</feature>
<feature type="compositionally biased region" description="Basic and acidic residues" evidence="10">
    <location>
        <begin position="173"/>
        <end position="186"/>
    </location>
</feature>
<dbReference type="InterPro" id="IPR036236">
    <property type="entry name" value="Znf_C2H2_sf"/>
</dbReference>
<reference evidence="12 13" key="1">
    <citation type="journal article" date="2023" name="G3 (Bethesda)">
        <title>A chromosome-length genome assembly and annotation of blackberry (Rubus argutus, cv. 'Hillquist').</title>
        <authorList>
            <person name="Bruna T."/>
            <person name="Aryal R."/>
            <person name="Dudchenko O."/>
            <person name="Sargent D.J."/>
            <person name="Mead D."/>
            <person name="Buti M."/>
            <person name="Cavallini A."/>
            <person name="Hytonen T."/>
            <person name="Andres J."/>
            <person name="Pham M."/>
            <person name="Weisz D."/>
            <person name="Mascagni F."/>
            <person name="Usai G."/>
            <person name="Natali L."/>
            <person name="Bassil N."/>
            <person name="Fernandez G.E."/>
            <person name="Lomsadze A."/>
            <person name="Armour M."/>
            <person name="Olukolu B."/>
            <person name="Poorten T."/>
            <person name="Britton C."/>
            <person name="Davik J."/>
            <person name="Ashrafi H."/>
            <person name="Aiden E.L."/>
            <person name="Borodovsky M."/>
            <person name="Worthington M."/>
        </authorList>
    </citation>
    <scope>NUCLEOTIDE SEQUENCE [LARGE SCALE GENOMIC DNA]</scope>
    <source>
        <strain evidence="12">PI 553951</strain>
    </source>
</reference>
<evidence type="ECO:0000256" key="6">
    <source>
        <dbReference type="ARBA" id="ARBA00023015"/>
    </source>
</evidence>
<sequence>MANKMKFWGVEVKSGQSIVVDPGITFIHLSQACLDEVKKAKGSDSISLFVKTGDQKLVIGHLYAEKLPQIYFDLVFDKEFVLSHNGKNGSVHFHGYIANTGYPFPEPQVSIVEAKKDIKSDEKVSSSDDDESDDEEFNQVKSVEDSSEDDDESSGDDDSEDETDDSEEDDEESPNKVDGSYKRSAESSKTPVQKKAKFVTPEKTGGKKGAVHIATPYPSKQAGKKPANSDQTKQQSSKSSGGGAFRCDPCNRSFNSDGALQSHTKAKHGASK</sequence>
<dbReference type="GO" id="GO:0006325">
    <property type="term" value="P:chromatin organization"/>
    <property type="evidence" value="ECO:0007669"/>
    <property type="project" value="UniProtKB-KW"/>
</dbReference>
<keyword evidence="13" id="KW-1185">Reference proteome</keyword>
<dbReference type="PROSITE" id="PS00028">
    <property type="entry name" value="ZINC_FINGER_C2H2_1"/>
    <property type="match status" value="1"/>
</dbReference>
<evidence type="ECO:0000256" key="8">
    <source>
        <dbReference type="ARBA" id="ARBA00023242"/>
    </source>
</evidence>
<evidence type="ECO:0000313" key="12">
    <source>
        <dbReference type="EMBL" id="KAK9921158.1"/>
    </source>
</evidence>
<keyword evidence="7" id="KW-0804">Transcription</keyword>
<keyword evidence="3" id="KW-0678">Repressor</keyword>
<dbReference type="InterPro" id="IPR041232">
    <property type="entry name" value="NPL"/>
</dbReference>
<dbReference type="InterPro" id="IPR013087">
    <property type="entry name" value="Znf_C2H2_type"/>
</dbReference>
<dbReference type="Proteomes" id="UP001457282">
    <property type="component" value="Unassembled WGS sequence"/>
</dbReference>
<dbReference type="AlphaFoldDB" id="A0AAW1W958"/>
<dbReference type="PROSITE" id="PS51257">
    <property type="entry name" value="PROKAR_LIPOPROTEIN"/>
    <property type="match status" value="1"/>
</dbReference>
<evidence type="ECO:0000256" key="7">
    <source>
        <dbReference type="ARBA" id="ARBA00023163"/>
    </source>
</evidence>
<dbReference type="GO" id="GO:0005730">
    <property type="term" value="C:nucleolus"/>
    <property type="evidence" value="ECO:0007669"/>
    <property type="project" value="UniProtKB-SubCell"/>
</dbReference>
<keyword evidence="8" id="KW-0539">Nucleus</keyword>
<dbReference type="Pfam" id="PF12874">
    <property type="entry name" value="zf-met"/>
    <property type="match status" value="1"/>
</dbReference>
<dbReference type="SUPFAM" id="SSF57667">
    <property type="entry name" value="beta-beta-alpha zinc fingers"/>
    <property type="match status" value="1"/>
</dbReference>
<name>A0AAW1W958_RUBAR</name>
<dbReference type="Gene3D" id="2.60.120.340">
    <property type="entry name" value="Nucleoplasmin core domain"/>
    <property type="match status" value="1"/>
</dbReference>
<proteinExistence type="inferred from homology"/>
<feature type="compositionally biased region" description="Basic and acidic residues" evidence="10">
    <location>
        <begin position="116"/>
        <end position="126"/>
    </location>
</feature>
<feature type="compositionally biased region" description="Acidic residues" evidence="10">
    <location>
        <begin position="127"/>
        <end position="137"/>
    </location>
</feature>
<comment type="similarity">
    <text evidence="2">Belongs to the histone deacetylase HD2 family.</text>
</comment>
<accession>A0AAW1W958</accession>
<gene>
    <name evidence="12" type="ORF">M0R45_029681</name>
</gene>
<feature type="domain" description="C2H2-type" evidence="11">
    <location>
        <begin position="245"/>
        <end position="272"/>
    </location>
</feature>
<comment type="subcellular location">
    <subcellularLocation>
        <location evidence="1">Nucleus</location>
        <location evidence="1">Nucleolus</location>
    </subcellularLocation>
</comment>
<keyword evidence="9" id="KW-0863">Zinc-finger</keyword>
<protein>
    <recommendedName>
        <fullName evidence="11">C2H2-type domain-containing protein</fullName>
    </recommendedName>
</protein>
<organism evidence="12 13">
    <name type="scientific">Rubus argutus</name>
    <name type="common">Southern blackberry</name>
    <dbReference type="NCBI Taxonomy" id="59490"/>
    <lineage>
        <taxon>Eukaryota</taxon>
        <taxon>Viridiplantae</taxon>
        <taxon>Streptophyta</taxon>
        <taxon>Embryophyta</taxon>
        <taxon>Tracheophyta</taxon>
        <taxon>Spermatophyta</taxon>
        <taxon>Magnoliopsida</taxon>
        <taxon>eudicotyledons</taxon>
        <taxon>Gunneridae</taxon>
        <taxon>Pentapetalae</taxon>
        <taxon>rosids</taxon>
        <taxon>fabids</taxon>
        <taxon>Rosales</taxon>
        <taxon>Rosaceae</taxon>
        <taxon>Rosoideae</taxon>
        <taxon>Rosoideae incertae sedis</taxon>
        <taxon>Rubus</taxon>
    </lineage>
</organism>
<dbReference type="EMBL" id="JBEDUW010000006">
    <property type="protein sequence ID" value="KAK9921158.1"/>
    <property type="molecule type" value="Genomic_DNA"/>
</dbReference>
<dbReference type="Gene3D" id="3.30.160.60">
    <property type="entry name" value="Classic Zinc Finger"/>
    <property type="match status" value="1"/>
</dbReference>
<keyword evidence="6" id="KW-0805">Transcription regulation</keyword>
<evidence type="ECO:0000259" key="11">
    <source>
        <dbReference type="PROSITE" id="PS50157"/>
    </source>
</evidence>
<evidence type="ECO:0000313" key="13">
    <source>
        <dbReference type="Proteomes" id="UP001457282"/>
    </source>
</evidence>
<dbReference type="PROSITE" id="PS50157">
    <property type="entry name" value="ZINC_FINGER_C2H2_2"/>
    <property type="match status" value="1"/>
</dbReference>
<comment type="caution">
    <text evidence="12">The sequence shown here is derived from an EMBL/GenBank/DDBJ whole genome shotgun (WGS) entry which is preliminary data.</text>
</comment>
<evidence type="ECO:0000256" key="2">
    <source>
        <dbReference type="ARBA" id="ARBA00006673"/>
    </source>
</evidence>
<dbReference type="Pfam" id="PF17800">
    <property type="entry name" value="NPL"/>
    <property type="match status" value="1"/>
</dbReference>
<dbReference type="FunFam" id="2.60.120.340:FF:000004">
    <property type="entry name" value="Histone deacetylase HDT1"/>
    <property type="match status" value="1"/>
</dbReference>
<keyword evidence="5" id="KW-0156">Chromatin regulator</keyword>
<evidence type="ECO:0000256" key="1">
    <source>
        <dbReference type="ARBA" id="ARBA00004604"/>
    </source>
</evidence>
<keyword evidence="9" id="KW-0479">Metal-binding</keyword>
<dbReference type="GO" id="GO:0008270">
    <property type="term" value="F:zinc ion binding"/>
    <property type="evidence" value="ECO:0007669"/>
    <property type="project" value="UniProtKB-KW"/>
</dbReference>
<evidence type="ECO:0000256" key="10">
    <source>
        <dbReference type="SAM" id="MobiDB-lite"/>
    </source>
</evidence>
<feature type="compositionally biased region" description="Polar residues" evidence="10">
    <location>
        <begin position="252"/>
        <end position="263"/>
    </location>
</feature>
<dbReference type="GO" id="GO:0016787">
    <property type="term" value="F:hydrolase activity"/>
    <property type="evidence" value="ECO:0007669"/>
    <property type="project" value="UniProtKB-KW"/>
</dbReference>
<keyword evidence="9" id="KW-0862">Zinc</keyword>
<feature type="compositionally biased region" description="Acidic residues" evidence="10">
    <location>
        <begin position="145"/>
        <end position="172"/>
    </location>
</feature>
<evidence type="ECO:0000256" key="4">
    <source>
        <dbReference type="ARBA" id="ARBA00022801"/>
    </source>
</evidence>
<evidence type="ECO:0000256" key="3">
    <source>
        <dbReference type="ARBA" id="ARBA00022491"/>
    </source>
</evidence>
<evidence type="ECO:0000256" key="9">
    <source>
        <dbReference type="PROSITE-ProRule" id="PRU00042"/>
    </source>
</evidence>